<protein>
    <recommendedName>
        <fullName evidence="3">Rap1a immunity protein domain-containing protein</fullName>
    </recommendedName>
</protein>
<dbReference type="AlphaFoldDB" id="A0A1X7GSP5"/>
<accession>A0A1X7GSP5</accession>
<dbReference type="Proteomes" id="UP000192934">
    <property type="component" value="Chromosome I"/>
</dbReference>
<sequence length="101" mass="11041">MTVADFLTRADALEKRGVAALFTADYRALRDEVKGAGLALRADRAAAERAGRKPIACLPEGKVPVDRDEMLAYLRAIPPAQRGVTVRAAFNRLMARKYPCP</sequence>
<evidence type="ECO:0008006" key="3">
    <source>
        <dbReference type="Google" id="ProtNLM"/>
    </source>
</evidence>
<organism evidence="1 2">
    <name type="scientific">Allosphingosinicella indica</name>
    <dbReference type="NCBI Taxonomy" id="941907"/>
    <lineage>
        <taxon>Bacteria</taxon>
        <taxon>Pseudomonadati</taxon>
        <taxon>Pseudomonadota</taxon>
        <taxon>Alphaproteobacteria</taxon>
        <taxon>Sphingomonadales</taxon>
        <taxon>Sphingomonadaceae</taxon>
        <taxon>Allosphingosinicella</taxon>
    </lineage>
</organism>
<evidence type="ECO:0000313" key="1">
    <source>
        <dbReference type="EMBL" id="SMF74142.1"/>
    </source>
</evidence>
<proteinExistence type="predicted"/>
<keyword evidence="2" id="KW-1185">Reference proteome</keyword>
<gene>
    <name evidence="1" type="ORF">SAMN06295910_2211</name>
</gene>
<name>A0A1X7GSP5_9SPHN</name>
<evidence type="ECO:0000313" key="2">
    <source>
        <dbReference type="Proteomes" id="UP000192934"/>
    </source>
</evidence>
<dbReference type="EMBL" id="LT840185">
    <property type="protein sequence ID" value="SMF74142.1"/>
    <property type="molecule type" value="Genomic_DNA"/>
</dbReference>
<reference evidence="2" key="1">
    <citation type="submission" date="2017-04" db="EMBL/GenBank/DDBJ databases">
        <authorList>
            <person name="Varghese N."/>
            <person name="Submissions S."/>
        </authorList>
    </citation>
    <scope>NUCLEOTIDE SEQUENCE [LARGE SCALE GENOMIC DNA]</scope>
    <source>
        <strain evidence="2">Dd16</strain>
    </source>
</reference>